<reference evidence="2" key="1">
    <citation type="journal article" date="2023" name="Science">
        <title>Genome structures resolve the early diversification of teleost fishes.</title>
        <authorList>
            <person name="Parey E."/>
            <person name="Louis A."/>
            <person name="Montfort J."/>
            <person name="Bouchez O."/>
            <person name="Roques C."/>
            <person name="Iampietro C."/>
            <person name="Lluch J."/>
            <person name="Castinel A."/>
            <person name="Donnadieu C."/>
            <person name="Desvignes T."/>
            <person name="Floi Bucao C."/>
            <person name="Jouanno E."/>
            <person name="Wen M."/>
            <person name="Mejri S."/>
            <person name="Dirks R."/>
            <person name="Jansen H."/>
            <person name="Henkel C."/>
            <person name="Chen W.J."/>
            <person name="Zahm M."/>
            <person name="Cabau C."/>
            <person name="Klopp C."/>
            <person name="Thompson A.W."/>
            <person name="Robinson-Rechavi M."/>
            <person name="Braasch I."/>
            <person name="Lecointre G."/>
            <person name="Bobe J."/>
            <person name="Postlethwait J.H."/>
            <person name="Berthelot C."/>
            <person name="Roest Crollius H."/>
            <person name="Guiguen Y."/>
        </authorList>
    </citation>
    <scope>NUCLEOTIDE SEQUENCE</scope>
    <source>
        <strain evidence="2">NC1722</strain>
    </source>
</reference>
<feature type="compositionally biased region" description="Basic and acidic residues" evidence="1">
    <location>
        <begin position="193"/>
        <end position="204"/>
    </location>
</feature>
<comment type="caution">
    <text evidence="2">The sequence shown here is derived from an EMBL/GenBank/DDBJ whole genome shotgun (WGS) entry which is preliminary data.</text>
</comment>
<name>A0AAD7X0Z6_9TELE</name>
<dbReference type="EMBL" id="JAINUG010000006">
    <property type="protein sequence ID" value="KAJ8416502.1"/>
    <property type="molecule type" value="Genomic_DNA"/>
</dbReference>
<keyword evidence="3" id="KW-1185">Reference proteome</keyword>
<dbReference type="AlphaFoldDB" id="A0AAD7X0Z6"/>
<evidence type="ECO:0000313" key="3">
    <source>
        <dbReference type="Proteomes" id="UP001221898"/>
    </source>
</evidence>
<feature type="region of interest" description="Disordered" evidence="1">
    <location>
        <begin position="164"/>
        <end position="204"/>
    </location>
</feature>
<accession>A0AAD7X0Z6</accession>
<evidence type="ECO:0000256" key="1">
    <source>
        <dbReference type="SAM" id="MobiDB-lite"/>
    </source>
</evidence>
<evidence type="ECO:0000313" key="2">
    <source>
        <dbReference type="EMBL" id="KAJ8416502.1"/>
    </source>
</evidence>
<protein>
    <submittedName>
        <fullName evidence="2">Uncharacterized protein</fullName>
    </submittedName>
</protein>
<proteinExistence type="predicted"/>
<sequence length="204" mass="22732">MEEIQDRDVNIEYPDRLLRDQFVENLRDEKLQVTSGITITLEINDLSFGAAEQRGSAATASAIDAAPIRQQAVYASAKNHLEATATSRERHHSTAPCLLMGTRVYRKSHPLGRHKIQDHWEPTVYKVVRCLDDTGAVYHISPEDGLGSDKNIHCTELRVIPSQGNHSERTPIEAQSCHPEDGVPGIEGESEDDAKRIASDEVWI</sequence>
<organism evidence="2 3">
    <name type="scientific">Aldrovandia affinis</name>
    <dbReference type="NCBI Taxonomy" id="143900"/>
    <lineage>
        <taxon>Eukaryota</taxon>
        <taxon>Metazoa</taxon>
        <taxon>Chordata</taxon>
        <taxon>Craniata</taxon>
        <taxon>Vertebrata</taxon>
        <taxon>Euteleostomi</taxon>
        <taxon>Actinopterygii</taxon>
        <taxon>Neopterygii</taxon>
        <taxon>Teleostei</taxon>
        <taxon>Notacanthiformes</taxon>
        <taxon>Halosauridae</taxon>
        <taxon>Aldrovandia</taxon>
    </lineage>
</organism>
<dbReference type="Proteomes" id="UP001221898">
    <property type="component" value="Unassembled WGS sequence"/>
</dbReference>
<gene>
    <name evidence="2" type="ORF">AAFF_G00357900</name>
</gene>